<dbReference type="InterPro" id="IPR011010">
    <property type="entry name" value="DNA_brk_join_enz"/>
</dbReference>
<dbReference type="Pfam" id="PF14659">
    <property type="entry name" value="Phage_int_SAM_3"/>
    <property type="match status" value="1"/>
</dbReference>
<dbReference type="InterPro" id="IPR025166">
    <property type="entry name" value="Integrase_DNA_bind_dom"/>
</dbReference>
<evidence type="ECO:0000256" key="3">
    <source>
        <dbReference type="ARBA" id="ARBA00023125"/>
    </source>
</evidence>
<gene>
    <name evidence="6" type="ORF">XK09_07210</name>
</gene>
<comment type="similarity">
    <text evidence="1">Belongs to the 'phage' integrase family.</text>
</comment>
<dbReference type="SUPFAM" id="SSF56349">
    <property type="entry name" value="DNA breaking-rejoining enzymes"/>
    <property type="match status" value="1"/>
</dbReference>
<dbReference type="Pfam" id="PF13356">
    <property type="entry name" value="Arm-DNA-bind_3"/>
    <property type="match status" value="1"/>
</dbReference>
<dbReference type="Proteomes" id="UP000321599">
    <property type="component" value="Unassembled WGS sequence"/>
</dbReference>
<organism evidence="6 7">
    <name type="scientific">Campylobacter lanienae</name>
    <dbReference type="NCBI Taxonomy" id="75658"/>
    <lineage>
        <taxon>Bacteria</taxon>
        <taxon>Pseudomonadati</taxon>
        <taxon>Campylobacterota</taxon>
        <taxon>Epsilonproteobacteria</taxon>
        <taxon>Campylobacterales</taxon>
        <taxon>Campylobacteraceae</taxon>
        <taxon>Campylobacter</taxon>
    </lineage>
</organism>
<comment type="caution">
    <text evidence="6">The sequence shown here is derived from an EMBL/GenBank/DDBJ whole genome shotgun (WGS) entry which is preliminary data.</text>
</comment>
<dbReference type="Pfam" id="PF00589">
    <property type="entry name" value="Phage_integrase"/>
    <property type="match status" value="1"/>
</dbReference>
<sequence length="398" mass="45936">MTFTTDSQLKSLTLTNDKTTQYIKDGSTKNLFILLRETSKTFIFRYKIDGSKIKSITIGQYPSISLAEARQRANEFKTLLAKGIDPRDYTNENELTFKDIADKWLQDRAKQKLTNYKDIQGRLNNHILPKIGNIKIKDLKRDKLIKCILEVELKSIRGDGYETKQRIFILLKDILKFITIQGIIQDYTSPLAGLNFSDICKDKHEVTNHRFIKDPTKLREFLTAIDNYKGGIYTKYALKLGAYTALRSGTIRELKWDYIDFKQNIINIPAELMKMKKPFILPISSQAKAILKELETYKIGVYLFSINSKIMSDNTLNKAIKILGFGDEATFHGFRGLFSTICHENTQDHGLTSEVIELCLAHTDNNKVRSAYNHSERLQEKANLMEWYGNYIDNLKLK</sequence>
<evidence type="ECO:0000256" key="2">
    <source>
        <dbReference type="ARBA" id="ARBA00022908"/>
    </source>
</evidence>
<dbReference type="InterPro" id="IPR013762">
    <property type="entry name" value="Integrase-like_cat_sf"/>
</dbReference>
<keyword evidence="3" id="KW-0238">DNA-binding</keyword>
<dbReference type="InterPro" id="IPR004107">
    <property type="entry name" value="Integrase_SAM-like_N"/>
</dbReference>
<dbReference type="RefSeq" id="WP_147496504.1">
    <property type="nucleotide sequence ID" value="NZ_VOAN01000034.1"/>
</dbReference>
<accession>A0ABY3G670</accession>
<evidence type="ECO:0000313" key="7">
    <source>
        <dbReference type="Proteomes" id="UP000321599"/>
    </source>
</evidence>
<dbReference type="EMBL" id="VOAV01000030">
    <property type="protein sequence ID" value="TWO27815.1"/>
    <property type="molecule type" value="Genomic_DNA"/>
</dbReference>
<protein>
    <submittedName>
        <fullName evidence="6">Tyrosine-type recombinase/integrase</fullName>
    </submittedName>
</protein>
<keyword evidence="7" id="KW-1185">Reference proteome</keyword>
<keyword evidence="4" id="KW-0233">DNA recombination</keyword>
<evidence type="ECO:0000256" key="1">
    <source>
        <dbReference type="ARBA" id="ARBA00008857"/>
    </source>
</evidence>
<evidence type="ECO:0000256" key="4">
    <source>
        <dbReference type="ARBA" id="ARBA00023172"/>
    </source>
</evidence>
<dbReference type="InterPro" id="IPR002104">
    <property type="entry name" value="Integrase_catalytic"/>
</dbReference>
<dbReference type="PANTHER" id="PTHR30629">
    <property type="entry name" value="PROPHAGE INTEGRASE"/>
    <property type="match status" value="1"/>
</dbReference>
<dbReference type="CDD" id="cd00801">
    <property type="entry name" value="INT_P4_C"/>
    <property type="match status" value="1"/>
</dbReference>
<evidence type="ECO:0000313" key="6">
    <source>
        <dbReference type="EMBL" id="TWO27815.1"/>
    </source>
</evidence>
<keyword evidence="2" id="KW-0229">DNA integration</keyword>
<evidence type="ECO:0000259" key="5">
    <source>
        <dbReference type="PROSITE" id="PS51898"/>
    </source>
</evidence>
<dbReference type="Gene3D" id="1.10.150.130">
    <property type="match status" value="1"/>
</dbReference>
<dbReference type="PROSITE" id="PS51898">
    <property type="entry name" value="TYR_RECOMBINASE"/>
    <property type="match status" value="1"/>
</dbReference>
<dbReference type="Gene3D" id="1.10.443.10">
    <property type="entry name" value="Intergrase catalytic core"/>
    <property type="match status" value="1"/>
</dbReference>
<dbReference type="PANTHER" id="PTHR30629:SF2">
    <property type="entry name" value="PROPHAGE INTEGRASE INTS-RELATED"/>
    <property type="match status" value="1"/>
</dbReference>
<reference evidence="6 7" key="1">
    <citation type="submission" date="2019-07" db="EMBL/GenBank/DDBJ databases">
        <title>Rapid identification of Enteric Bacteria from Whole Genome Sequences (WGS) using Average Nucleotide Identity (ANI).</title>
        <authorList>
            <person name="Lane C."/>
        </authorList>
    </citation>
    <scope>NUCLEOTIDE SEQUENCE [LARGE SCALE GENOMIC DNA]</scope>
    <source>
        <strain evidence="6 7">2013D-9588</strain>
    </source>
</reference>
<dbReference type="InterPro" id="IPR010998">
    <property type="entry name" value="Integrase_recombinase_N"/>
</dbReference>
<dbReference type="Gene3D" id="3.30.160.390">
    <property type="entry name" value="Integrase, DNA-binding domain"/>
    <property type="match status" value="1"/>
</dbReference>
<feature type="domain" description="Tyr recombinase" evidence="5">
    <location>
        <begin position="206"/>
        <end position="386"/>
    </location>
</feature>
<dbReference type="InterPro" id="IPR050808">
    <property type="entry name" value="Phage_Integrase"/>
</dbReference>
<proteinExistence type="inferred from homology"/>
<dbReference type="InterPro" id="IPR038488">
    <property type="entry name" value="Integrase_DNA-bd_sf"/>
</dbReference>
<name>A0ABY3G670_9BACT</name>